<evidence type="ECO:0000313" key="2">
    <source>
        <dbReference type="Proteomes" id="UP000199036"/>
    </source>
</evidence>
<name>A0A1I5G8Z2_9FLAO</name>
<sequence>MDHIYAELEKIVCGKVVEFEKFLQQFQENFSGTGLTKIIEKKNELKLFCAEYVHKEYPLDTLMFVEGKYIHTADSVVYFRSMKYMHNRVKELDKLFAEFLDTFINMQVSK</sequence>
<organism evidence="1 2">
    <name type="scientific">Paenimyroides ummariense</name>
    <dbReference type="NCBI Taxonomy" id="913024"/>
    <lineage>
        <taxon>Bacteria</taxon>
        <taxon>Pseudomonadati</taxon>
        <taxon>Bacteroidota</taxon>
        <taxon>Flavobacteriia</taxon>
        <taxon>Flavobacteriales</taxon>
        <taxon>Flavobacteriaceae</taxon>
        <taxon>Paenimyroides</taxon>
    </lineage>
</organism>
<dbReference type="RefSeq" id="WP_091526255.1">
    <property type="nucleotide sequence ID" value="NZ_FOVI01000037.1"/>
</dbReference>
<reference evidence="2" key="1">
    <citation type="submission" date="2016-10" db="EMBL/GenBank/DDBJ databases">
        <authorList>
            <person name="Varghese N."/>
            <person name="Submissions S."/>
        </authorList>
    </citation>
    <scope>NUCLEOTIDE SEQUENCE [LARGE SCALE GENOMIC DNA]</scope>
    <source>
        <strain evidence="2">DS-12</strain>
    </source>
</reference>
<proteinExistence type="predicted"/>
<accession>A0A1I5G8Z2</accession>
<dbReference type="AlphaFoldDB" id="A0A1I5G8Z2"/>
<protein>
    <submittedName>
        <fullName evidence="1">Uncharacterized protein</fullName>
    </submittedName>
</protein>
<gene>
    <name evidence="1" type="ORF">SAMN05421741_1376</name>
</gene>
<dbReference type="EMBL" id="FOVI01000037">
    <property type="protein sequence ID" value="SFO32426.1"/>
    <property type="molecule type" value="Genomic_DNA"/>
</dbReference>
<evidence type="ECO:0000313" key="1">
    <source>
        <dbReference type="EMBL" id="SFO32426.1"/>
    </source>
</evidence>
<dbReference type="Proteomes" id="UP000199036">
    <property type="component" value="Unassembled WGS sequence"/>
</dbReference>
<keyword evidence="2" id="KW-1185">Reference proteome</keyword>